<evidence type="ECO:0000256" key="6">
    <source>
        <dbReference type="PIRNR" id="PIRNR000139"/>
    </source>
</evidence>
<dbReference type="EC" id="1.1.99.14" evidence="6"/>
<keyword evidence="3" id="KW-0677">Repeat</keyword>
<dbReference type="Proteomes" id="UP000297737">
    <property type="component" value="Unassembled WGS sequence"/>
</dbReference>
<dbReference type="NCBIfam" id="NF008434">
    <property type="entry name" value="PRK11274.1"/>
    <property type="match status" value="1"/>
</dbReference>
<dbReference type="PANTHER" id="PTHR32479:SF17">
    <property type="entry name" value="GLYCOLATE OXIDASE IRON-SULFUR SUBUNIT"/>
    <property type="match status" value="1"/>
</dbReference>
<evidence type="ECO:0000256" key="5">
    <source>
        <dbReference type="ARBA" id="ARBA00023014"/>
    </source>
</evidence>
<keyword evidence="4 6" id="KW-0408">Iron</keyword>
<sequence>MQTHFTDAQRAAPAVQRSESAIRKCVHCGFCTATCPTYVLLGDERDSPRGRIALIQNMLEAGGTPDAVTVRHVDRCLSCLACTTTCPAGVDYAQLIDHGRAYIAENYQRPWHDRLTRWMLGAVLPHRDRFRAALALAPLGRLVQPMLARSSAFRPLAAMLALAPRQLPKSEPASATQHKRRVLMLRGCAEPVLAPQIQAATIRLLDRIGIGVDYADDVCCGALVHHIGQEHAAQAMARANVERWEAALERHDYEAIIVTASGCGSQLKAYGKLLADDPDYAARAARIAALSKDWSEVVADAGLPASVNGQGLRIAYHAACSLQHGQRVDAPRALLVAAGFDVLQPADAHLCCGSAGTYNILQSELAGALRDRKLATLNATGATIVASGNIGCLTQLAGDTLALVHSAELLDWATGGPRPAALPATLAAPLP</sequence>
<keyword evidence="1 6" id="KW-0004">4Fe-4S</keyword>
<dbReference type="GO" id="GO:0051539">
    <property type="term" value="F:4 iron, 4 sulfur cluster binding"/>
    <property type="evidence" value="ECO:0007669"/>
    <property type="project" value="UniProtKB-UniRule"/>
</dbReference>
<dbReference type="AlphaFoldDB" id="A0A4Y9EK88"/>
<comment type="function">
    <text evidence="6">Component of a complex that catalyzes the oxidation of glycolate to glyoxylate.</text>
</comment>
<reference evidence="8 9" key="1">
    <citation type="submission" date="2019-02" db="EMBL/GenBank/DDBJ databases">
        <title>Polymorphobacter sp. isolated from the lake at the Tibet of China.</title>
        <authorList>
            <person name="Li A."/>
        </authorList>
    </citation>
    <scope>NUCLEOTIDE SEQUENCE [LARGE SCALE GENOMIC DNA]</scope>
    <source>
        <strain evidence="8 9">DJ1R-1</strain>
    </source>
</reference>
<accession>A0A4Y9EK88</accession>
<dbReference type="InterPro" id="IPR017896">
    <property type="entry name" value="4Fe4S_Fe-S-bd"/>
</dbReference>
<feature type="domain" description="4Fe-4S ferredoxin-type" evidence="7">
    <location>
        <begin position="66"/>
        <end position="98"/>
    </location>
</feature>
<evidence type="ECO:0000256" key="4">
    <source>
        <dbReference type="ARBA" id="ARBA00023004"/>
    </source>
</evidence>
<dbReference type="Gene3D" id="1.10.1060.10">
    <property type="entry name" value="Alpha-helical ferredoxin"/>
    <property type="match status" value="1"/>
</dbReference>
<comment type="catalytic activity">
    <reaction evidence="6">
        <text>glycolate + A = glyoxylate + AH2</text>
        <dbReference type="Rhea" id="RHEA:21264"/>
        <dbReference type="ChEBI" id="CHEBI:13193"/>
        <dbReference type="ChEBI" id="CHEBI:17499"/>
        <dbReference type="ChEBI" id="CHEBI:29805"/>
        <dbReference type="ChEBI" id="CHEBI:36655"/>
        <dbReference type="EC" id="1.1.99.14"/>
    </reaction>
</comment>
<dbReference type="PROSITE" id="PS51379">
    <property type="entry name" value="4FE4S_FER_2"/>
    <property type="match status" value="2"/>
</dbReference>
<dbReference type="InterPro" id="IPR017900">
    <property type="entry name" value="4Fe4S_Fe_S_CS"/>
</dbReference>
<dbReference type="Pfam" id="PF13183">
    <property type="entry name" value="Fer4_8"/>
    <property type="match status" value="1"/>
</dbReference>
<dbReference type="FunFam" id="1.10.1060.10:FF:000012">
    <property type="entry name" value="Glycolate oxidase iron-sulfur subunit"/>
    <property type="match status" value="1"/>
</dbReference>
<dbReference type="EMBL" id="SIHO01000003">
    <property type="protein sequence ID" value="TFU01161.1"/>
    <property type="molecule type" value="Genomic_DNA"/>
</dbReference>
<dbReference type="GO" id="GO:0046872">
    <property type="term" value="F:metal ion binding"/>
    <property type="evidence" value="ECO:0007669"/>
    <property type="project" value="UniProtKB-UniRule"/>
</dbReference>
<organism evidence="8 9">
    <name type="scientific">Glacieibacterium arshaanense</name>
    <dbReference type="NCBI Taxonomy" id="2511025"/>
    <lineage>
        <taxon>Bacteria</taxon>
        <taxon>Pseudomonadati</taxon>
        <taxon>Pseudomonadota</taxon>
        <taxon>Alphaproteobacteria</taxon>
        <taxon>Sphingomonadales</taxon>
        <taxon>Sphingosinicellaceae</taxon>
        <taxon>Glacieibacterium</taxon>
    </lineage>
</organism>
<feature type="domain" description="4Fe-4S ferredoxin-type" evidence="7">
    <location>
        <begin position="16"/>
        <end position="45"/>
    </location>
</feature>
<comment type="catalytic activity">
    <reaction evidence="6">
        <text>(R)-lactate + A = pyruvate + AH2</text>
        <dbReference type="Rhea" id="RHEA:15089"/>
        <dbReference type="ChEBI" id="CHEBI:13193"/>
        <dbReference type="ChEBI" id="CHEBI:15361"/>
        <dbReference type="ChEBI" id="CHEBI:16004"/>
        <dbReference type="ChEBI" id="CHEBI:17499"/>
    </reaction>
</comment>
<evidence type="ECO:0000313" key="8">
    <source>
        <dbReference type="EMBL" id="TFU01161.1"/>
    </source>
</evidence>
<dbReference type="GO" id="GO:0047809">
    <property type="term" value="F:D-lactate dehydrogenase activity"/>
    <property type="evidence" value="ECO:0007669"/>
    <property type="project" value="RHEA"/>
</dbReference>
<dbReference type="Pfam" id="PF02754">
    <property type="entry name" value="CCG"/>
    <property type="match status" value="2"/>
</dbReference>
<name>A0A4Y9EK88_9SPHN</name>
<evidence type="ECO:0000313" key="9">
    <source>
        <dbReference type="Proteomes" id="UP000297737"/>
    </source>
</evidence>
<keyword evidence="8" id="KW-0560">Oxidoreductase</keyword>
<evidence type="ECO:0000256" key="1">
    <source>
        <dbReference type="ARBA" id="ARBA00022485"/>
    </source>
</evidence>
<dbReference type="RefSeq" id="WP_135246665.1">
    <property type="nucleotide sequence ID" value="NZ_SIHO01000003.1"/>
</dbReference>
<dbReference type="PIRSF" id="PIRSF000139">
    <property type="entry name" value="Glc_ox_4Fe-4S"/>
    <property type="match status" value="1"/>
</dbReference>
<dbReference type="GO" id="GO:0019154">
    <property type="term" value="F:glycolate dehydrogenase activity"/>
    <property type="evidence" value="ECO:0007669"/>
    <property type="project" value="UniProtKB-EC"/>
</dbReference>
<dbReference type="InterPro" id="IPR009051">
    <property type="entry name" value="Helical_ferredxn"/>
</dbReference>
<dbReference type="SUPFAM" id="SSF54862">
    <property type="entry name" value="4Fe-4S ferredoxins"/>
    <property type="match status" value="1"/>
</dbReference>
<dbReference type="PANTHER" id="PTHR32479">
    <property type="entry name" value="GLYCOLATE OXIDASE IRON-SULFUR SUBUNIT"/>
    <property type="match status" value="1"/>
</dbReference>
<keyword evidence="2 6" id="KW-0479">Metal-binding</keyword>
<evidence type="ECO:0000256" key="3">
    <source>
        <dbReference type="ARBA" id="ARBA00022737"/>
    </source>
</evidence>
<comment type="caution">
    <text evidence="8">The sequence shown here is derived from an EMBL/GenBank/DDBJ whole genome shotgun (WGS) entry which is preliminary data.</text>
</comment>
<keyword evidence="6" id="KW-0813">Transport</keyword>
<dbReference type="InterPro" id="IPR012257">
    <property type="entry name" value="Glc_ox_4Fe-4S"/>
</dbReference>
<protein>
    <recommendedName>
        <fullName evidence="6">Glycolate oxidase iron-sulfur subunit</fullName>
        <ecNumber evidence="6">1.1.99.14</ecNumber>
    </recommendedName>
</protein>
<dbReference type="OrthoDB" id="9765258at2"/>
<keyword evidence="9" id="KW-1185">Reference proteome</keyword>
<evidence type="ECO:0000259" key="7">
    <source>
        <dbReference type="PROSITE" id="PS51379"/>
    </source>
</evidence>
<proteinExistence type="predicted"/>
<dbReference type="InterPro" id="IPR004017">
    <property type="entry name" value="Cys_rich_dom"/>
</dbReference>
<dbReference type="PROSITE" id="PS00198">
    <property type="entry name" value="4FE4S_FER_1"/>
    <property type="match status" value="2"/>
</dbReference>
<keyword evidence="6" id="KW-0249">Electron transport</keyword>
<comment type="cofactor">
    <cofactor evidence="6">
        <name>[4Fe-4S] cluster</name>
        <dbReference type="ChEBI" id="CHEBI:49883"/>
    </cofactor>
    <text evidence="6">Binds 2 [4Fe-4S] clusters.</text>
</comment>
<keyword evidence="5 6" id="KW-0411">Iron-sulfur</keyword>
<evidence type="ECO:0000256" key="2">
    <source>
        <dbReference type="ARBA" id="ARBA00022723"/>
    </source>
</evidence>
<gene>
    <name evidence="8" type="primary">glcF</name>
    <name evidence="8" type="ORF">EUV02_12690</name>
</gene>